<keyword evidence="2" id="KW-0378">Hydrolase</keyword>
<dbReference type="SUPFAM" id="SSF56784">
    <property type="entry name" value="HAD-like"/>
    <property type="match status" value="1"/>
</dbReference>
<dbReference type="RefSeq" id="XP_031854447.1">
    <property type="nucleotide sequence ID" value="XM_031998556.1"/>
</dbReference>
<name>A0A5E8BTM7_9ASCO</name>
<evidence type="ECO:0000313" key="4">
    <source>
        <dbReference type="EMBL" id="VVT53969.1"/>
    </source>
</evidence>
<evidence type="ECO:0000256" key="3">
    <source>
        <dbReference type="ARBA" id="ARBA00023167"/>
    </source>
</evidence>
<dbReference type="OrthoDB" id="272500at2759"/>
<dbReference type="GO" id="GO:0043874">
    <property type="term" value="F:acireductone synthase activity"/>
    <property type="evidence" value="ECO:0007669"/>
    <property type="project" value="InterPro"/>
</dbReference>
<sequence>MAAKKINSLLLDIEGTVCPISYVKDVLFPYAKNAAAEKIPPLTQYFPLPDNVKDLDLGASTGTVVSSDDTELLGYLCAFPQAARQSPVSLLGHIDGLIDNDVKDPALKALQGYLWHSGYVSGEVTAPVYPDAVKAIKKYSKELPSGVSIYSSGSVKAQILLFKHTTDDGDLTPYLSDYFDTINAGPKTVKESYETISNLLGVQNDTILFLSDNPKEVEAAVAAGFNSYIVVRPGNAPLPEDAKTKYKVITTLDDII</sequence>
<accession>A0A5E8BTM7</accession>
<dbReference type="GeneID" id="43582656"/>
<evidence type="ECO:0000256" key="2">
    <source>
        <dbReference type="ARBA" id="ARBA00022801"/>
    </source>
</evidence>
<dbReference type="InterPro" id="IPR023214">
    <property type="entry name" value="HAD_sf"/>
</dbReference>
<proteinExistence type="predicted"/>
<dbReference type="PANTHER" id="PTHR20371:SF1">
    <property type="entry name" value="ENOLASE-PHOSPHATASE E1"/>
    <property type="match status" value="1"/>
</dbReference>
<keyword evidence="3" id="KW-0486">Methionine biosynthesis</keyword>
<dbReference type="InterPro" id="IPR036412">
    <property type="entry name" value="HAD-like_sf"/>
</dbReference>
<dbReference type="Gene3D" id="3.40.50.1000">
    <property type="entry name" value="HAD superfamily/HAD-like"/>
    <property type="match status" value="1"/>
</dbReference>
<gene>
    <name evidence="4" type="ORF">SAPINGB_P003841</name>
</gene>
<dbReference type="Gene3D" id="1.10.720.60">
    <property type="match status" value="1"/>
</dbReference>
<dbReference type="PANTHER" id="PTHR20371">
    <property type="entry name" value="ENOLASE-PHOSPHATASE E1"/>
    <property type="match status" value="1"/>
</dbReference>
<protein>
    <recommendedName>
        <fullName evidence="6">Enolase-phosphatase E1</fullName>
    </recommendedName>
</protein>
<evidence type="ECO:0000256" key="1">
    <source>
        <dbReference type="ARBA" id="ARBA00022605"/>
    </source>
</evidence>
<evidence type="ECO:0000313" key="5">
    <source>
        <dbReference type="Proteomes" id="UP000398389"/>
    </source>
</evidence>
<dbReference type="GO" id="GO:0019509">
    <property type="term" value="P:L-methionine salvage from methylthioadenosine"/>
    <property type="evidence" value="ECO:0007669"/>
    <property type="project" value="InterPro"/>
</dbReference>
<dbReference type="GO" id="GO:0000287">
    <property type="term" value="F:magnesium ion binding"/>
    <property type="evidence" value="ECO:0007669"/>
    <property type="project" value="InterPro"/>
</dbReference>
<keyword evidence="5" id="KW-1185">Reference proteome</keyword>
<evidence type="ECO:0008006" key="6">
    <source>
        <dbReference type="Google" id="ProtNLM"/>
    </source>
</evidence>
<dbReference type="Proteomes" id="UP000398389">
    <property type="component" value="Unassembled WGS sequence"/>
</dbReference>
<dbReference type="InterPro" id="IPR023943">
    <property type="entry name" value="Enolase-ppase_E1"/>
</dbReference>
<dbReference type="EMBL" id="CABVLU010000003">
    <property type="protein sequence ID" value="VVT53969.1"/>
    <property type="molecule type" value="Genomic_DNA"/>
</dbReference>
<dbReference type="SFLD" id="SFLDS00003">
    <property type="entry name" value="Haloacid_Dehalogenase"/>
    <property type="match status" value="1"/>
</dbReference>
<reference evidence="4 5" key="1">
    <citation type="submission" date="2019-09" db="EMBL/GenBank/DDBJ databases">
        <authorList>
            <person name="Brejova B."/>
        </authorList>
    </citation>
    <scope>NUCLEOTIDE SEQUENCE [LARGE SCALE GENOMIC DNA]</scope>
</reference>
<dbReference type="AlphaFoldDB" id="A0A5E8BTM7"/>
<dbReference type="NCBIfam" id="TIGR01691">
    <property type="entry name" value="enolase-ppase"/>
    <property type="match status" value="1"/>
</dbReference>
<dbReference type="SFLD" id="SFLDG01133">
    <property type="entry name" value="C1.5.4:_Enolase-phosphatase_Li"/>
    <property type="match status" value="1"/>
</dbReference>
<keyword evidence="1" id="KW-0028">Amino-acid biosynthesis</keyword>
<dbReference type="SFLD" id="SFLDG01129">
    <property type="entry name" value="C1.5:_HAD__Beta-PGM__Phosphata"/>
    <property type="match status" value="1"/>
</dbReference>
<organism evidence="4 5">
    <name type="scientific">Magnusiomyces paraingens</name>
    <dbReference type="NCBI Taxonomy" id="2606893"/>
    <lineage>
        <taxon>Eukaryota</taxon>
        <taxon>Fungi</taxon>
        <taxon>Dikarya</taxon>
        <taxon>Ascomycota</taxon>
        <taxon>Saccharomycotina</taxon>
        <taxon>Dipodascomycetes</taxon>
        <taxon>Dipodascales</taxon>
        <taxon>Dipodascaceae</taxon>
        <taxon>Magnusiomyces</taxon>
    </lineage>
</organism>